<dbReference type="GeneID" id="34609662"/>
<protein>
    <recommendedName>
        <fullName evidence="11">Probable beta-glucosidase btgE</fullName>
        <ecNumber evidence="4">3.2.1.21</ecNumber>
    </recommendedName>
    <alternativeName>
        <fullName evidence="12">Beta-D-glucoside glucohydrolase btgE</fullName>
    </alternativeName>
    <alternativeName>
        <fullName evidence="14">Cellobiase btgE</fullName>
    </alternativeName>
    <alternativeName>
        <fullName evidence="13">Gentiobiase btgE</fullName>
    </alternativeName>
</protein>
<dbReference type="GO" id="GO:0009277">
    <property type="term" value="C:fungal-type cell wall"/>
    <property type="evidence" value="ECO:0007669"/>
    <property type="project" value="TreeGrafter"/>
</dbReference>
<keyword evidence="5" id="KW-0134">Cell wall</keyword>
<keyword evidence="17" id="KW-1185">Reference proteome</keyword>
<sequence>MKGTIFAVASALMGSALADGHMRRHGHDVFHQRRDLTDDETCDCTTKVITYWGEPTLVPIANTVTSQTTTTIHSTSYTTVTVVVTPSSTPAGVGAVGISSSSAPAAVLPTGSVVTFSSTGVYTIPASTVTVTSETTVAALTTAAVTSGTNTVGGVTTVVETETVITCPYATTTSTGTTVTEILAYTTYTCPVAGTYTIAPVTTYVETETQVVIPTPATIAPGTYTQPEQTVTVPVTDYIYYCPFATSSSSSSSASSTSSTVAPAVATTTTSAASVPAVTDVAVSVASTVVAATTSTSSSVSSSSSSAAVASSTASTGTSDDTGTSAYGMTYDPYTDAGDCKTQDSITSDIAAIAKKGFSHVRIYSPDCSGLDYIGSACKTYGLTLILGVYFESSDTTSAQEQVDEIISWAQWGLVDLIVVGNEAVMDGYLTASELASFISSAKSSFTSAGYTGQVTTSEPVDIWQEDGTTLCSVVDVVGANVHPFFNADTTAEQAGSFVASEMAILDDICSGLSVFNLETGWPTQGDSNGDAVPGYAEQITAIEGIVTAAGDKSVFLSYANDLWKSPGEFDVEQYWGCIDVF</sequence>
<keyword evidence="7 15" id="KW-0732">Signal</keyword>
<dbReference type="SUPFAM" id="SSF51445">
    <property type="entry name" value="(Trans)glycosidases"/>
    <property type="match status" value="1"/>
</dbReference>
<dbReference type="InterPro" id="IPR050732">
    <property type="entry name" value="Beta-glucan_modifiers"/>
</dbReference>
<dbReference type="OrthoDB" id="4082933at2759"/>
<evidence type="ECO:0000256" key="11">
    <source>
        <dbReference type="ARBA" id="ARBA00039284"/>
    </source>
</evidence>
<gene>
    <name evidence="16" type="ORF">ASPZODRAFT_133130</name>
</gene>
<dbReference type="RefSeq" id="XP_022580644.1">
    <property type="nucleotide sequence ID" value="XM_022723197.1"/>
</dbReference>
<keyword evidence="9" id="KW-0326">Glycosidase</keyword>
<comment type="catalytic activity">
    <reaction evidence="1">
        <text>Hydrolysis of terminal, non-reducing beta-D-glucosyl residues with release of beta-D-glucose.</text>
        <dbReference type="EC" id="3.2.1.21"/>
    </reaction>
</comment>
<evidence type="ECO:0000256" key="12">
    <source>
        <dbReference type="ARBA" id="ARBA00041495"/>
    </source>
</evidence>
<evidence type="ECO:0000256" key="8">
    <source>
        <dbReference type="ARBA" id="ARBA00022801"/>
    </source>
</evidence>
<evidence type="ECO:0000256" key="15">
    <source>
        <dbReference type="SAM" id="SignalP"/>
    </source>
</evidence>
<dbReference type="GO" id="GO:0005576">
    <property type="term" value="C:extracellular region"/>
    <property type="evidence" value="ECO:0007669"/>
    <property type="project" value="TreeGrafter"/>
</dbReference>
<accession>A0A1L9SGG1</accession>
<evidence type="ECO:0000256" key="9">
    <source>
        <dbReference type="ARBA" id="ARBA00023295"/>
    </source>
</evidence>
<dbReference type="InterPro" id="IPR017853">
    <property type="entry name" value="GH"/>
</dbReference>
<dbReference type="EC" id="3.2.1.21" evidence="4"/>
<dbReference type="STRING" id="1073090.A0A1L9SGG1"/>
<evidence type="ECO:0000256" key="13">
    <source>
        <dbReference type="ARBA" id="ARBA00041516"/>
    </source>
</evidence>
<dbReference type="VEuPathDB" id="FungiDB:ASPZODRAFT_133130"/>
<feature type="signal peptide" evidence="15">
    <location>
        <begin position="1"/>
        <end position="18"/>
    </location>
</feature>
<keyword evidence="8" id="KW-0378">Hydrolase</keyword>
<evidence type="ECO:0000256" key="2">
    <source>
        <dbReference type="ARBA" id="ARBA00004191"/>
    </source>
</evidence>
<name>A0A1L9SGG1_9EURO</name>
<evidence type="ECO:0000256" key="1">
    <source>
        <dbReference type="ARBA" id="ARBA00000448"/>
    </source>
</evidence>
<proteinExistence type="inferred from homology"/>
<dbReference type="GO" id="GO:0042973">
    <property type="term" value="F:glucan endo-1,3-beta-D-glucosidase activity"/>
    <property type="evidence" value="ECO:0007669"/>
    <property type="project" value="TreeGrafter"/>
</dbReference>
<dbReference type="GO" id="GO:0071555">
    <property type="term" value="P:cell wall organization"/>
    <property type="evidence" value="ECO:0007669"/>
    <property type="project" value="TreeGrafter"/>
</dbReference>
<evidence type="ECO:0000313" key="17">
    <source>
        <dbReference type="Proteomes" id="UP000184188"/>
    </source>
</evidence>
<organism evidence="16 17">
    <name type="scientific">Penicilliopsis zonata CBS 506.65</name>
    <dbReference type="NCBI Taxonomy" id="1073090"/>
    <lineage>
        <taxon>Eukaryota</taxon>
        <taxon>Fungi</taxon>
        <taxon>Dikarya</taxon>
        <taxon>Ascomycota</taxon>
        <taxon>Pezizomycotina</taxon>
        <taxon>Eurotiomycetes</taxon>
        <taxon>Eurotiomycetidae</taxon>
        <taxon>Eurotiales</taxon>
        <taxon>Aspergillaceae</taxon>
        <taxon>Penicilliopsis</taxon>
    </lineage>
</organism>
<dbReference type="PANTHER" id="PTHR16631:SF24">
    <property type="entry name" value="FAMILY 17 GLUCOSIDASE SCW11-RELATED"/>
    <property type="match status" value="1"/>
</dbReference>
<evidence type="ECO:0000256" key="10">
    <source>
        <dbReference type="ARBA" id="ARBA00024983"/>
    </source>
</evidence>
<evidence type="ECO:0000256" key="5">
    <source>
        <dbReference type="ARBA" id="ARBA00022512"/>
    </source>
</evidence>
<dbReference type="GO" id="GO:0009986">
    <property type="term" value="C:cell surface"/>
    <property type="evidence" value="ECO:0007669"/>
    <property type="project" value="TreeGrafter"/>
</dbReference>
<keyword evidence="6" id="KW-0964">Secreted</keyword>
<comment type="subcellular location">
    <subcellularLocation>
        <location evidence="2">Secreted</location>
        <location evidence="2">Cell wall</location>
    </subcellularLocation>
</comment>
<evidence type="ECO:0000256" key="7">
    <source>
        <dbReference type="ARBA" id="ARBA00022729"/>
    </source>
</evidence>
<evidence type="ECO:0000256" key="4">
    <source>
        <dbReference type="ARBA" id="ARBA00012744"/>
    </source>
</evidence>
<comment type="function">
    <text evidence="10">Beta-glucosidases are one of a number of cellulolytic enzymes involved in the degradation of cellulosic biomass. Catalyzes the last step releasing glucose from the inhibitory cellobiose.</text>
</comment>
<comment type="similarity">
    <text evidence="3">Belongs to the glycosyl hydrolase 17 family.</text>
</comment>
<evidence type="ECO:0000256" key="3">
    <source>
        <dbReference type="ARBA" id="ARBA00008773"/>
    </source>
</evidence>
<evidence type="ECO:0000313" key="16">
    <source>
        <dbReference type="EMBL" id="OJJ46134.1"/>
    </source>
</evidence>
<feature type="chain" id="PRO_5009887537" description="Probable beta-glucosidase btgE" evidence="15">
    <location>
        <begin position="19"/>
        <end position="582"/>
    </location>
</feature>
<evidence type="ECO:0000256" key="14">
    <source>
        <dbReference type="ARBA" id="ARBA00042762"/>
    </source>
</evidence>
<dbReference type="Proteomes" id="UP000184188">
    <property type="component" value="Unassembled WGS sequence"/>
</dbReference>
<dbReference type="EMBL" id="KV878343">
    <property type="protein sequence ID" value="OJJ46134.1"/>
    <property type="molecule type" value="Genomic_DNA"/>
</dbReference>
<dbReference type="AlphaFoldDB" id="A0A1L9SGG1"/>
<reference evidence="17" key="1">
    <citation type="journal article" date="2017" name="Genome Biol.">
        <title>Comparative genomics reveals high biological diversity and specific adaptations in the industrially and medically important fungal genus Aspergillus.</title>
        <authorList>
            <person name="de Vries R.P."/>
            <person name="Riley R."/>
            <person name="Wiebenga A."/>
            <person name="Aguilar-Osorio G."/>
            <person name="Amillis S."/>
            <person name="Uchima C.A."/>
            <person name="Anderluh G."/>
            <person name="Asadollahi M."/>
            <person name="Askin M."/>
            <person name="Barry K."/>
            <person name="Battaglia E."/>
            <person name="Bayram O."/>
            <person name="Benocci T."/>
            <person name="Braus-Stromeyer S.A."/>
            <person name="Caldana C."/>
            <person name="Canovas D."/>
            <person name="Cerqueira G.C."/>
            <person name="Chen F."/>
            <person name="Chen W."/>
            <person name="Choi C."/>
            <person name="Clum A."/>
            <person name="Dos Santos R.A."/>
            <person name="Damasio A.R."/>
            <person name="Diallinas G."/>
            <person name="Emri T."/>
            <person name="Fekete E."/>
            <person name="Flipphi M."/>
            <person name="Freyberg S."/>
            <person name="Gallo A."/>
            <person name="Gournas C."/>
            <person name="Habgood R."/>
            <person name="Hainaut M."/>
            <person name="Harispe M.L."/>
            <person name="Henrissat B."/>
            <person name="Hilden K.S."/>
            <person name="Hope R."/>
            <person name="Hossain A."/>
            <person name="Karabika E."/>
            <person name="Karaffa L."/>
            <person name="Karanyi Z."/>
            <person name="Krasevec N."/>
            <person name="Kuo A."/>
            <person name="Kusch H."/>
            <person name="LaButti K."/>
            <person name="Lagendijk E.L."/>
            <person name="Lapidus A."/>
            <person name="Levasseur A."/>
            <person name="Lindquist E."/>
            <person name="Lipzen A."/>
            <person name="Logrieco A.F."/>
            <person name="MacCabe A."/>
            <person name="Maekelae M.R."/>
            <person name="Malavazi I."/>
            <person name="Melin P."/>
            <person name="Meyer V."/>
            <person name="Mielnichuk N."/>
            <person name="Miskei M."/>
            <person name="Molnar A.P."/>
            <person name="Mule G."/>
            <person name="Ngan C.Y."/>
            <person name="Orejas M."/>
            <person name="Orosz E."/>
            <person name="Ouedraogo J.P."/>
            <person name="Overkamp K.M."/>
            <person name="Park H.-S."/>
            <person name="Perrone G."/>
            <person name="Piumi F."/>
            <person name="Punt P.J."/>
            <person name="Ram A.F."/>
            <person name="Ramon A."/>
            <person name="Rauscher S."/>
            <person name="Record E."/>
            <person name="Riano-Pachon D.M."/>
            <person name="Robert V."/>
            <person name="Roehrig J."/>
            <person name="Ruller R."/>
            <person name="Salamov A."/>
            <person name="Salih N.S."/>
            <person name="Samson R.A."/>
            <person name="Sandor E."/>
            <person name="Sanguinetti M."/>
            <person name="Schuetze T."/>
            <person name="Sepcic K."/>
            <person name="Shelest E."/>
            <person name="Sherlock G."/>
            <person name="Sophianopoulou V."/>
            <person name="Squina F.M."/>
            <person name="Sun H."/>
            <person name="Susca A."/>
            <person name="Todd R.B."/>
            <person name="Tsang A."/>
            <person name="Unkles S.E."/>
            <person name="van de Wiele N."/>
            <person name="van Rossen-Uffink D."/>
            <person name="Oliveira J.V."/>
            <person name="Vesth T.C."/>
            <person name="Visser J."/>
            <person name="Yu J.-H."/>
            <person name="Zhou M."/>
            <person name="Andersen M.R."/>
            <person name="Archer D.B."/>
            <person name="Baker S.E."/>
            <person name="Benoit I."/>
            <person name="Brakhage A.A."/>
            <person name="Braus G.H."/>
            <person name="Fischer R."/>
            <person name="Frisvad J.C."/>
            <person name="Goldman G.H."/>
            <person name="Houbraken J."/>
            <person name="Oakley B."/>
            <person name="Pocsi I."/>
            <person name="Scazzocchio C."/>
            <person name="Seiboth B."/>
            <person name="vanKuyk P.A."/>
            <person name="Wortman J."/>
            <person name="Dyer P.S."/>
            <person name="Grigoriev I.V."/>
        </authorList>
    </citation>
    <scope>NUCLEOTIDE SEQUENCE [LARGE SCALE GENOMIC DNA]</scope>
    <source>
        <strain evidence="17">CBS 506.65</strain>
    </source>
</reference>
<evidence type="ECO:0000256" key="6">
    <source>
        <dbReference type="ARBA" id="ARBA00022525"/>
    </source>
</evidence>
<dbReference type="Gene3D" id="3.20.20.80">
    <property type="entry name" value="Glycosidases"/>
    <property type="match status" value="1"/>
</dbReference>
<dbReference type="PANTHER" id="PTHR16631">
    <property type="entry name" value="GLUCAN 1,3-BETA-GLUCOSIDASE"/>
    <property type="match status" value="1"/>
</dbReference>